<proteinExistence type="predicted"/>
<dbReference type="EMBL" id="MHQM01000013">
    <property type="protein sequence ID" value="OHA04086.1"/>
    <property type="molecule type" value="Genomic_DNA"/>
</dbReference>
<name>A0A1G2KXA6_9BACT</name>
<evidence type="ECO:0000313" key="2">
    <source>
        <dbReference type="EMBL" id="OHA04086.1"/>
    </source>
</evidence>
<dbReference type="GO" id="GO:0046872">
    <property type="term" value="F:metal ion binding"/>
    <property type="evidence" value="ECO:0007669"/>
    <property type="project" value="InterPro"/>
</dbReference>
<dbReference type="Pfam" id="PF01471">
    <property type="entry name" value="PG_binding_1"/>
    <property type="match status" value="1"/>
</dbReference>
<reference evidence="2 3" key="1">
    <citation type="journal article" date="2016" name="Nat. Commun.">
        <title>Thousands of microbial genomes shed light on interconnected biogeochemical processes in an aquifer system.</title>
        <authorList>
            <person name="Anantharaman K."/>
            <person name="Brown C.T."/>
            <person name="Hug L.A."/>
            <person name="Sharon I."/>
            <person name="Castelle C.J."/>
            <person name="Probst A.J."/>
            <person name="Thomas B.C."/>
            <person name="Singh A."/>
            <person name="Wilkins M.J."/>
            <person name="Karaoz U."/>
            <person name="Brodie E.L."/>
            <person name="Williams K.H."/>
            <person name="Hubbard S.S."/>
            <person name="Banfield J.F."/>
        </authorList>
    </citation>
    <scope>NUCLEOTIDE SEQUENCE [LARGE SCALE GENOMIC DNA]</scope>
</reference>
<dbReference type="InterPro" id="IPR002477">
    <property type="entry name" value="Peptidoglycan-bd-like"/>
</dbReference>
<protein>
    <recommendedName>
        <fullName evidence="1">Peptidoglycan binding-like domain-containing protein</fullName>
    </recommendedName>
</protein>
<feature type="domain" description="Peptidoglycan binding-like" evidence="1">
    <location>
        <begin position="156"/>
        <end position="212"/>
    </location>
</feature>
<dbReference type="AlphaFoldDB" id="A0A1G2KXA6"/>
<dbReference type="Proteomes" id="UP000178510">
    <property type="component" value="Unassembled WGS sequence"/>
</dbReference>
<comment type="caution">
    <text evidence="2">The sequence shown here is derived from an EMBL/GenBank/DDBJ whole genome shotgun (WGS) entry which is preliminary data.</text>
</comment>
<evidence type="ECO:0000313" key="3">
    <source>
        <dbReference type="Proteomes" id="UP000178510"/>
    </source>
</evidence>
<dbReference type="Gene3D" id="1.10.101.10">
    <property type="entry name" value="PGBD-like superfamily/PGBD"/>
    <property type="match status" value="1"/>
</dbReference>
<accession>A0A1G2KXA6</accession>
<dbReference type="InterPro" id="IPR008963">
    <property type="entry name" value="Purple_acid_Pase-like_N"/>
</dbReference>
<dbReference type="GO" id="GO:0003993">
    <property type="term" value="F:acid phosphatase activity"/>
    <property type="evidence" value="ECO:0007669"/>
    <property type="project" value="InterPro"/>
</dbReference>
<dbReference type="STRING" id="1802274.A3J58_02510"/>
<evidence type="ECO:0000259" key="1">
    <source>
        <dbReference type="Pfam" id="PF01471"/>
    </source>
</evidence>
<sequence>MKKNIAKAGIGVLAILVVVLSGIRSARAEESLTILNTAIQFVSESAVVIRWDTSAPSTSEVEYGLTTAYGKTTGRDTVRTAVHTMPLGGLIVGVPYHFRVKSESVAGALVVSRDYTLTTKADASSGTISSSPAQLGASGTSRVSKVFIRDLAVGMRGDDVIDLQRFLIEQKQYPEALVTGYFGTLTRAAVARFQQAQGIMPAVGYFGPLTRARVAALDGTKE</sequence>
<dbReference type="InterPro" id="IPR036365">
    <property type="entry name" value="PGBD-like_sf"/>
</dbReference>
<organism evidence="2 3">
    <name type="scientific">Candidatus Sungbacteria bacterium RIFCSPHIGHO2_02_FULL_52_23</name>
    <dbReference type="NCBI Taxonomy" id="1802274"/>
    <lineage>
        <taxon>Bacteria</taxon>
        <taxon>Candidatus Sungiibacteriota</taxon>
    </lineage>
</organism>
<dbReference type="InterPro" id="IPR036366">
    <property type="entry name" value="PGBDSf"/>
</dbReference>
<dbReference type="SUPFAM" id="SSF47090">
    <property type="entry name" value="PGBD-like"/>
    <property type="match status" value="1"/>
</dbReference>
<gene>
    <name evidence="2" type="ORF">A3J58_02510</name>
</gene>
<dbReference type="SUPFAM" id="SSF49363">
    <property type="entry name" value="Purple acid phosphatase, N-terminal domain"/>
    <property type="match status" value="1"/>
</dbReference>